<dbReference type="InterPro" id="IPR019257">
    <property type="entry name" value="MeTrfase_dom"/>
</dbReference>
<evidence type="ECO:0000259" key="12">
    <source>
        <dbReference type="Pfam" id="PF12867"/>
    </source>
</evidence>
<reference evidence="13" key="1">
    <citation type="journal article" date="2020" name="Stud. Mycol.">
        <title>101 Dothideomycetes genomes: a test case for predicting lifestyles and emergence of pathogens.</title>
        <authorList>
            <person name="Haridas S."/>
            <person name="Albert R."/>
            <person name="Binder M."/>
            <person name="Bloem J."/>
            <person name="Labutti K."/>
            <person name="Salamov A."/>
            <person name="Andreopoulos B."/>
            <person name="Baker S."/>
            <person name="Barry K."/>
            <person name="Bills G."/>
            <person name="Bluhm B."/>
            <person name="Cannon C."/>
            <person name="Castanera R."/>
            <person name="Culley D."/>
            <person name="Daum C."/>
            <person name="Ezra D."/>
            <person name="Gonzalez J."/>
            <person name="Henrissat B."/>
            <person name="Kuo A."/>
            <person name="Liang C."/>
            <person name="Lipzen A."/>
            <person name="Lutzoni F."/>
            <person name="Magnuson J."/>
            <person name="Mondo S."/>
            <person name="Nolan M."/>
            <person name="Ohm R."/>
            <person name="Pangilinan J."/>
            <person name="Park H.-J."/>
            <person name="Ramirez L."/>
            <person name="Alfaro M."/>
            <person name="Sun H."/>
            <person name="Tritt A."/>
            <person name="Yoshinaga Y."/>
            <person name="Zwiers L.-H."/>
            <person name="Turgeon B."/>
            <person name="Goodwin S."/>
            <person name="Spatafora J."/>
            <person name="Crous P."/>
            <person name="Grigoriev I."/>
        </authorList>
    </citation>
    <scope>NUCLEOTIDE SEQUENCE</scope>
    <source>
        <strain evidence="13">HMLAC05119</strain>
    </source>
</reference>
<comment type="pathway">
    <text evidence="8">Amino-acid biosynthesis; ergothioneine biosynthesis.</text>
</comment>
<dbReference type="GO" id="GO:0032259">
    <property type="term" value="P:methylation"/>
    <property type="evidence" value="ECO:0007669"/>
    <property type="project" value="UniProtKB-KW"/>
</dbReference>
<evidence type="ECO:0000256" key="8">
    <source>
        <dbReference type="ARBA" id="ARBA00037882"/>
    </source>
</evidence>
<evidence type="ECO:0000259" key="10">
    <source>
        <dbReference type="Pfam" id="PF03781"/>
    </source>
</evidence>
<feature type="domain" description="Sulfatase-modifying factor enzyme-like" evidence="10">
    <location>
        <begin position="520"/>
        <end position="648"/>
    </location>
</feature>
<keyword evidence="14" id="KW-1185">Reference proteome</keyword>
<dbReference type="EMBL" id="ML979133">
    <property type="protein sequence ID" value="KAF1919688.1"/>
    <property type="molecule type" value="Genomic_DNA"/>
</dbReference>
<dbReference type="Gene3D" id="3.40.50.150">
    <property type="entry name" value="Vaccinia Virus protein VP39"/>
    <property type="match status" value="1"/>
</dbReference>
<dbReference type="PROSITE" id="PS01359">
    <property type="entry name" value="ZF_PHD_1"/>
    <property type="match status" value="1"/>
</dbReference>
<dbReference type="Pfam" id="PF10017">
    <property type="entry name" value="Methyltransf_33"/>
    <property type="match status" value="1"/>
</dbReference>
<dbReference type="Gene3D" id="3.90.1580.10">
    <property type="entry name" value="paralog of FGE (formylglycine-generating enzyme)"/>
    <property type="match status" value="1"/>
</dbReference>
<dbReference type="GO" id="GO:0008168">
    <property type="term" value="F:methyltransferase activity"/>
    <property type="evidence" value="ECO:0007669"/>
    <property type="project" value="UniProtKB-KW"/>
</dbReference>
<evidence type="ECO:0000256" key="5">
    <source>
        <dbReference type="ARBA" id="ARBA00022833"/>
    </source>
</evidence>
<dbReference type="InterPro" id="IPR011011">
    <property type="entry name" value="Znf_FYVE_PHD"/>
</dbReference>
<dbReference type="InterPro" id="IPR042095">
    <property type="entry name" value="SUMF_sf"/>
</dbReference>
<dbReference type="SUPFAM" id="SSF56436">
    <property type="entry name" value="C-type lectin-like"/>
    <property type="match status" value="1"/>
</dbReference>
<dbReference type="InterPro" id="IPR051128">
    <property type="entry name" value="EgtD_Methyltrsf_superfamily"/>
</dbReference>
<dbReference type="PANTHER" id="PTHR43397:SF1">
    <property type="entry name" value="ERGOTHIONEINE BIOSYNTHESIS PROTEIN 1"/>
    <property type="match status" value="1"/>
</dbReference>
<dbReference type="PANTHER" id="PTHR43397">
    <property type="entry name" value="ERGOTHIONEINE BIOSYNTHESIS PROTEIN 1"/>
    <property type="match status" value="1"/>
</dbReference>
<feature type="region of interest" description="Disordered" evidence="9">
    <location>
        <begin position="905"/>
        <end position="929"/>
    </location>
</feature>
<dbReference type="SUPFAM" id="SSF57903">
    <property type="entry name" value="FYVE/PHD zinc finger"/>
    <property type="match status" value="1"/>
</dbReference>
<sequence>MTAGTKIFDIRVDKAQSDILADIKSGLRPKNGGEKTLPTMLLYSEAGLKLFEKITYLEEAIDRLARDVDYYAVDLSLPELERTFAQIPTGNDVRDHSRRANPCVEGYKHVKCFGLHGTYDNALDWLKSSNVKDKPKTILWLGSSLGNFKRHEVPGFLAGFREAIQPGDTMLIGIDSCKEANRVYHAYNDRENVTHDFILHGLQHANEIMNKTIFKADDWEAIGEYDNETGRHHAFVSPRRDVVIDGVHIPCGEKIRIEESYKYSRDEILHLWEGARLAGNTVWSNSKGDYGLHFVSKPAVFFPTKPEEYAAQSVPSLAEWQELWATWDAVTTQMIPEDNLLSKPINLRNECIFYLGHIPTFFDIHLARSTDGKPSEPAWFWKIFERGIDPDVDDPTKCHDHSQIPETWPSLGEILKHQNTVRKRAEALYASGEAENNPCVARAMWLAFEHEAMHLETLLYMLIQSERVLPPPGTIRPDFEALAKVSSTNAVENQWFAIPEADISIGLDDPEEETSARRYFGWDNEKPQRIVHVKSFRAKARPITNGEYAQYLAQTGKTVMPASWSEHAYKNDKSMSGGKRDSVVNGNVEGTANGTNGTLGFITDDKYIRTVYGTIPLRFALDWPVMASYDELVGCAQWMGGRIPTMEEARSIYKYVDSLKAFECENSIGNTIPAVNGHLINNGVDESPPSQPWSTSASGTASSLNPRDLFIDLEGSNVAFKHWHPVSVAERGSKLCGQSDLGGVWEWTSTVLEKHEEFAPMELYPGYTADFFDGKHNITLGGSWATHPRVAGRKTFRVMGRVFQVTCHLICHTTTRRHGELSPTPLPATPLHRTWTQTNTDGSQATTAASAIDLFITPERARLASAHMLAHHRRHKKIAEQIRDVYDICGLADWPIIPSEAEDRAPTRHYDTSLDEREETPSSKRERKDAKCLARAAGRARVLGGDEVQHIDDVIHSSNGTSANDGDGPTNTEEMEEIERHLKYNAHVYNRGERCDLRKFARIADVDVDFDVEIERILDAFRITELLKHNTRNRGLQGKELKAFHTLVEELKKAIVDDLVMVKRDVLEIRMRRAGYLRYTNKTAHSIIEDRYVDKDWKTGEKYAASKSDSSGIASPAEDGDDGLGQKVIEPYQTPLLPVPSESAPRQRAVQIRLVPDNPASPRTQTGSRVQNPRQISNGVWETVVAAKKAKTPSVKPSWGQTATGQFLALPKPAINPWGRNACEIPDFRDLAAPAVQQTVASDTTTAKGPEGFLDAKAPPANASTVDHPAVSQKKAKKYEREARRKAAKKNAVQEEVNVSAVVVTQCAEDGPVLQCTPTAAGPVNSSSSDAADSSLMLSPDAVLIETTVELITTEVSSKRNPEHCAATMSTYSSKHIYWTKFTRHFVVDQLTNPSLPSTSGCTHAPACVFDATNERDCPYHEPHCSCADPLRDECFLVYPGSESEMLSSGPYNRLRGEKLLAMYQQNEHFQGRLMLVDDDLLNYLGLDPSARARDAKGPQMPQRLAQEWDGVAFGYPPGPLMGQEKMFERLQHKNSVMKQSLSKEMLLEFQKKFEVKGTSFMCYCYDNPPEDGRLPAQTVECAHRDCPIKYFHKSCVKKLGIESVSRWFCTICELEMQTLAHRTLRAMGYDDVPDEDAGEEELSNSIDVFQKKYHLPDAALNAFRSHVKRLGGDAKVASAFAAVM</sequence>
<feature type="region of interest" description="Disordered" evidence="9">
    <location>
        <begin position="1104"/>
        <end position="1127"/>
    </location>
</feature>
<feature type="domain" description="Sulfatase-modifying factor enzyme-like" evidence="10">
    <location>
        <begin position="720"/>
        <end position="797"/>
    </location>
</feature>
<keyword evidence="1" id="KW-0489">Methyltransferase</keyword>
<evidence type="ECO:0000256" key="2">
    <source>
        <dbReference type="ARBA" id="ARBA00022679"/>
    </source>
</evidence>
<evidence type="ECO:0000256" key="3">
    <source>
        <dbReference type="ARBA" id="ARBA00022723"/>
    </source>
</evidence>
<dbReference type="InterPro" id="IPR019786">
    <property type="entry name" value="Zinc_finger_PHD-type_CS"/>
</dbReference>
<organism evidence="13 14">
    <name type="scientific">Ampelomyces quisqualis</name>
    <name type="common">Powdery mildew agent</name>
    <dbReference type="NCBI Taxonomy" id="50730"/>
    <lineage>
        <taxon>Eukaryota</taxon>
        <taxon>Fungi</taxon>
        <taxon>Dikarya</taxon>
        <taxon>Ascomycota</taxon>
        <taxon>Pezizomycotina</taxon>
        <taxon>Dothideomycetes</taxon>
        <taxon>Pleosporomycetidae</taxon>
        <taxon>Pleosporales</taxon>
        <taxon>Pleosporineae</taxon>
        <taxon>Phaeosphaeriaceae</taxon>
        <taxon>Ampelomyces</taxon>
    </lineage>
</organism>
<dbReference type="InterPro" id="IPR017805">
    <property type="entry name" value="SAM_MeTrfase_EasF-type_put"/>
</dbReference>
<evidence type="ECO:0000256" key="6">
    <source>
        <dbReference type="ARBA" id="ARBA00023002"/>
    </source>
</evidence>
<dbReference type="InterPro" id="IPR016187">
    <property type="entry name" value="CTDL_fold"/>
</dbReference>
<dbReference type="InterPro" id="IPR024775">
    <property type="entry name" value="DinB-like"/>
</dbReference>
<dbReference type="Proteomes" id="UP000800096">
    <property type="component" value="Unassembled WGS sequence"/>
</dbReference>
<proteinExistence type="predicted"/>
<feature type="region of interest" description="Disordered" evidence="9">
    <location>
        <begin position="1242"/>
        <end position="1275"/>
    </location>
</feature>
<keyword evidence="4" id="KW-0863">Zinc-finger</keyword>
<keyword evidence="5" id="KW-0862">Zinc</keyword>
<keyword evidence="2" id="KW-0808">Transferase</keyword>
<name>A0A6A5QXZ4_AMPQU</name>
<evidence type="ECO:0000256" key="1">
    <source>
        <dbReference type="ARBA" id="ARBA00022603"/>
    </source>
</evidence>
<dbReference type="Pfam" id="PF12867">
    <property type="entry name" value="DinB_2"/>
    <property type="match status" value="1"/>
</dbReference>
<accession>A0A6A5QXZ4</accession>
<dbReference type="Gene3D" id="3.30.40.10">
    <property type="entry name" value="Zinc/RING finger domain, C3HC4 (zinc finger)"/>
    <property type="match status" value="1"/>
</dbReference>
<dbReference type="NCBIfam" id="TIGR03439">
    <property type="entry name" value="methyl_EasF"/>
    <property type="match status" value="1"/>
</dbReference>
<evidence type="ECO:0000256" key="9">
    <source>
        <dbReference type="SAM" id="MobiDB-lite"/>
    </source>
</evidence>
<evidence type="ECO:0000256" key="4">
    <source>
        <dbReference type="ARBA" id="ARBA00022771"/>
    </source>
</evidence>
<evidence type="ECO:0000256" key="7">
    <source>
        <dbReference type="ARBA" id="ARBA00023004"/>
    </source>
</evidence>
<keyword evidence="3" id="KW-0479">Metal-binding</keyword>
<protein>
    <submittedName>
        <fullName evidence="13">Uncharacterized protein</fullName>
    </submittedName>
</protein>
<gene>
    <name evidence="13" type="ORF">BDU57DRAFT_440540</name>
</gene>
<keyword evidence="6" id="KW-0560">Oxidoreductase</keyword>
<dbReference type="Pfam" id="PF03781">
    <property type="entry name" value="FGE-sulfatase"/>
    <property type="match status" value="2"/>
</dbReference>
<dbReference type="GO" id="GO:0008270">
    <property type="term" value="F:zinc ion binding"/>
    <property type="evidence" value="ECO:0007669"/>
    <property type="project" value="UniProtKB-KW"/>
</dbReference>
<dbReference type="InterPro" id="IPR029063">
    <property type="entry name" value="SAM-dependent_MTases_sf"/>
</dbReference>
<evidence type="ECO:0000313" key="13">
    <source>
        <dbReference type="EMBL" id="KAF1919688.1"/>
    </source>
</evidence>
<evidence type="ECO:0000313" key="14">
    <source>
        <dbReference type="Proteomes" id="UP000800096"/>
    </source>
</evidence>
<evidence type="ECO:0000259" key="11">
    <source>
        <dbReference type="Pfam" id="PF10017"/>
    </source>
</evidence>
<feature type="domain" description="Histidine-specific methyltransferase SAM-dependent" evidence="11">
    <location>
        <begin position="66"/>
        <end position="296"/>
    </location>
</feature>
<dbReference type="InterPro" id="IPR005532">
    <property type="entry name" value="SUMF_dom"/>
</dbReference>
<feature type="domain" description="DinB-like" evidence="12">
    <location>
        <begin position="322"/>
        <end position="458"/>
    </location>
</feature>
<keyword evidence="7" id="KW-0408">Iron</keyword>
<dbReference type="InterPro" id="IPR013083">
    <property type="entry name" value="Znf_RING/FYVE/PHD"/>
</dbReference>
<dbReference type="OrthoDB" id="659at2759"/>